<feature type="non-terminal residue" evidence="5">
    <location>
        <position position="278"/>
    </location>
</feature>
<dbReference type="SMART" id="SM00360">
    <property type="entry name" value="RRM"/>
    <property type="match status" value="1"/>
</dbReference>
<feature type="compositionally biased region" description="Basic and acidic residues" evidence="3">
    <location>
        <begin position="35"/>
        <end position="111"/>
    </location>
</feature>
<feature type="non-terminal residue" evidence="5">
    <location>
        <position position="1"/>
    </location>
</feature>
<evidence type="ECO:0000256" key="2">
    <source>
        <dbReference type="PROSITE-ProRule" id="PRU00176"/>
    </source>
</evidence>
<gene>
    <name evidence="5" type="ORF">g.7645</name>
</gene>
<name>A0A1B6HLT7_9HEMI</name>
<dbReference type="PANTHER" id="PTHR48034">
    <property type="entry name" value="TRANSFORMER-2 SEX-DETERMINING PROTEIN-RELATED"/>
    <property type="match status" value="1"/>
</dbReference>
<evidence type="ECO:0000313" key="5">
    <source>
        <dbReference type="EMBL" id="JAS75649.1"/>
    </source>
</evidence>
<feature type="region of interest" description="Disordered" evidence="3">
    <location>
        <begin position="1"/>
        <end position="111"/>
    </location>
</feature>
<sequence>KPVSQAASPSGLAPNYDREGREPRGPDGEYPPRGGRGDERRSGDRFDDRAPRGDRYGDRPYRGDRFDDRPPRGGRFDDRRGCDRRDDRDRFDDRRGRDDYYDDRRGYSRYDDYRRGDYYDYDRRDRDLGKRGYSDVDYPPYPRRDRDMWDGRRGEPYREKRRRTRQDEAAPNETLGIFGLKYDLMQRDFEDFLSGKLEKFKDKYTTKLVVDRMTGKCRGYGFVTFNTVEDATEAKELLTGEEIMGQAYRVAFSIGERRPSGFQRRAEADVEAPKNEQD</sequence>
<dbReference type="Gene3D" id="3.30.70.330">
    <property type="match status" value="1"/>
</dbReference>
<accession>A0A1B6HLT7</accession>
<dbReference type="EMBL" id="GECU01032057">
    <property type="protein sequence ID" value="JAS75649.1"/>
    <property type="molecule type" value="Transcribed_RNA"/>
</dbReference>
<dbReference type="GO" id="GO:0003723">
    <property type="term" value="F:RNA binding"/>
    <property type="evidence" value="ECO:0007669"/>
    <property type="project" value="UniProtKB-UniRule"/>
</dbReference>
<dbReference type="SUPFAM" id="SSF54928">
    <property type="entry name" value="RNA-binding domain, RBD"/>
    <property type="match status" value="1"/>
</dbReference>
<proteinExistence type="predicted"/>
<evidence type="ECO:0000259" key="4">
    <source>
        <dbReference type="PROSITE" id="PS50102"/>
    </source>
</evidence>
<dbReference type="InterPro" id="IPR012677">
    <property type="entry name" value="Nucleotide-bd_a/b_plait_sf"/>
</dbReference>
<evidence type="ECO:0000256" key="1">
    <source>
        <dbReference type="ARBA" id="ARBA00022884"/>
    </source>
</evidence>
<evidence type="ECO:0000256" key="3">
    <source>
        <dbReference type="SAM" id="MobiDB-lite"/>
    </source>
</evidence>
<dbReference type="Pfam" id="PF00076">
    <property type="entry name" value="RRM_1"/>
    <property type="match status" value="1"/>
</dbReference>
<feature type="domain" description="RRM" evidence="4">
    <location>
        <begin position="173"/>
        <end position="255"/>
    </location>
</feature>
<feature type="compositionally biased region" description="Basic and acidic residues" evidence="3">
    <location>
        <begin position="142"/>
        <end position="158"/>
    </location>
</feature>
<organism evidence="5">
    <name type="scientific">Homalodisca liturata</name>
    <dbReference type="NCBI Taxonomy" id="320908"/>
    <lineage>
        <taxon>Eukaryota</taxon>
        <taxon>Metazoa</taxon>
        <taxon>Ecdysozoa</taxon>
        <taxon>Arthropoda</taxon>
        <taxon>Hexapoda</taxon>
        <taxon>Insecta</taxon>
        <taxon>Pterygota</taxon>
        <taxon>Neoptera</taxon>
        <taxon>Paraneoptera</taxon>
        <taxon>Hemiptera</taxon>
        <taxon>Auchenorrhyncha</taxon>
        <taxon>Membracoidea</taxon>
        <taxon>Cicadellidae</taxon>
        <taxon>Cicadellinae</taxon>
        <taxon>Proconiini</taxon>
        <taxon>Homalodisca</taxon>
    </lineage>
</organism>
<dbReference type="InterPro" id="IPR050441">
    <property type="entry name" value="RBM"/>
</dbReference>
<reference evidence="5" key="1">
    <citation type="submission" date="2015-11" db="EMBL/GenBank/DDBJ databases">
        <title>De novo transcriptome assembly of four potential Pierce s Disease insect vectors from Arizona vineyards.</title>
        <authorList>
            <person name="Tassone E.E."/>
        </authorList>
    </citation>
    <scope>NUCLEOTIDE SEQUENCE</scope>
</reference>
<dbReference type="AlphaFoldDB" id="A0A1B6HLT7"/>
<dbReference type="InterPro" id="IPR035979">
    <property type="entry name" value="RBD_domain_sf"/>
</dbReference>
<protein>
    <recommendedName>
        <fullName evidence="4">RRM domain-containing protein</fullName>
    </recommendedName>
</protein>
<dbReference type="PROSITE" id="PS50102">
    <property type="entry name" value="RRM"/>
    <property type="match status" value="1"/>
</dbReference>
<feature type="region of interest" description="Disordered" evidence="3">
    <location>
        <begin position="129"/>
        <end position="170"/>
    </location>
</feature>
<keyword evidence="1 2" id="KW-0694">RNA-binding</keyword>
<dbReference type="InterPro" id="IPR000504">
    <property type="entry name" value="RRM_dom"/>
</dbReference>
<feature type="compositionally biased region" description="Basic and acidic residues" evidence="3">
    <location>
        <begin position="16"/>
        <end position="27"/>
    </location>
</feature>